<name>A0A840RS60_9BURK</name>
<organism evidence="1 2">
    <name type="scientific">Glaciimonas immobilis</name>
    <dbReference type="NCBI Taxonomy" id="728004"/>
    <lineage>
        <taxon>Bacteria</taxon>
        <taxon>Pseudomonadati</taxon>
        <taxon>Pseudomonadota</taxon>
        <taxon>Betaproteobacteria</taxon>
        <taxon>Burkholderiales</taxon>
        <taxon>Oxalobacteraceae</taxon>
        <taxon>Glaciimonas</taxon>
    </lineage>
</organism>
<reference evidence="1 2" key="1">
    <citation type="submission" date="2020-08" db="EMBL/GenBank/DDBJ databases">
        <title>Genomic Encyclopedia of Type Strains, Phase IV (KMG-IV): sequencing the most valuable type-strain genomes for metagenomic binning, comparative biology and taxonomic classification.</title>
        <authorList>
            <person name="Goeker M."/>
        </authorList>
    </citation>
    <scope>NUCLEOTIDE SEQUENCE [LARGE SCALE GENOMIC DNA]</scope>
    <source>
        <strain evidence="1 2">DSM 23240</strain>
    </source>
</reference>
<sequence>MQRKEELITIVGKLPMDVPLRKGAFHMIYIIIKIK</sequence>
<accession>A0A840RS60</accession>
<dbReference type="Proteomes" id="UP000571084">
    <property type="component" value="Unassembled WGS sequence"/>
</dbReference>
<dbReference type="EMBL" id="JACHHQ010000002">
    <property type="protein sequence ID" value="MBB5199441.1"/>
    <property type="molecule type" value="Genomic_DNA"/>
</dbReference>
<evidence type="ECO:0000313" key="1">
    <source>
        <dbReference type="EMBL" id="MBB5199441.1"/>
    </source>
</evidence>
<dbReference type="AlphaFoldDB" id="A0A840RS60"/>
<evidence type="ECO:0000313" key="2">
    <source>
        <dbReference type="Proteomes" id="UP000571084"/>
    </source>
</evidence>
<proteinExistence type="predicted"/>
<gene>
    <name evidence="1" type="ORF">HNR39_001268</name>
</gene>
<protein>
    <submittedName>
        <fullName evidence="1">Uncharacterized protein</fullName>
    </submittedName>
</protein>
<keyword evidence="2" id="KW-1185">Reference proteome</keyword>
<comment type="caution">
    <text evidence="1">The sequence shown here is derived from an EMBL/GenBank/DDBJ whole genome shotgun (WGS) entry which is preliminary data.</text>
</comment>